<comment type="caution">
    <text evidence="1">The sequence shown here is derived from an EMBL/GenBank/DDBJ whole genome shotgun (WGS) entry which is preliminary data.</text>
</comment>
<evidence type="ECO:0000313" key="1">
    <source>
        <dbReference type="EMBL" id="MQM96065.1"/>
    </source>
</evidence>
<dbReference type="EMBL" id="VZCX01000055">
    <property type="protein sequence ID" value="MQM96065.1"/>
    <property type="molecule type" value="Genomic_DNA"/>
</dbReference>
<organism evidence="1">
    <name type="scientific">Segatella copri</name>
    <dbReference type="NCBI Taxonomy" id="165179"/>
    <lineage>
        <taxon>Bacteria</taxon>
        <taxon>Pseudomonadati</taxon>
        <taxon>Bacteroidota</taxon>
        <taxon>Bacteroidia</taxon>
        <taxon>Bacteroidales</taxon>
        <taxon>Prevotellaceae</taxon>
        <taxon>Segatella</taxon>
    </lineage>
</organism>
<protein>
    <submittedName>
        <fullName evidence="1">Uncharacterized protein</fullName>
    </submittedName>
</protein>
<name>A0A646FQ80_9BACT</name>
<proteinExistence type="predicted"/>
<sequence>MKSNFYVGSTGASYDNVTGKFEWTKSRDNWMNLFTNLKGQLSKSKYKHLKIKLTGATHGYRLLFYKGNENFPKVMNVTDLKVDLDLTKLELTNGWTIDEIDRICISGLDENGTLTLTPADVTLETDDIETLTVTTTVDASSAIDTPFQWYKGTEPRTESVENYFGKTGKSVLWGYGYENSETNGYFNLNGYSALLVKVNNFDATKNQTFRVMSADNSHAVISMTDAETLASFNVSKCTSLKSGGGGQNLEQEITSIDFIGEYQAVNTKSPFDIAASTGSKVSYDRNFTNGQACTICLPFALTAKELAKVGKAYTLSAVNGSTATFTPATAIEAYKPYLLIPSDDGKLLENIAAAKDIADVHAEAKTSVPGSYSFVGTLQAETSVKKDGMEVYGFSASQGKFVHAGSNASIKAFRAYIAVPTAALSTAASRSIDIDFGGTTGINEIQNAQSSSAAATYDVAGKRVDKNYKGVVIRNGKKMIQK</sequence>
<gene>
    <name evidence="1" type="ORF">F7D96_07190</name>
</gene>
<reference evidence="1" key="1">
    <citation type="submission" date="2019-09" db="EMBL/GenBank/DDBJ databases">
        <title>Distinct polysaccharide growth profiles of human intestinal Prevotella copri isolates.</title>
        <authorList>
            <person name="Fehlner-Peach H."/>
            <person name="Magnabosco C."/>
            <person name="Raghavan V."/>
            <person name="Scher J.U."/>
            <person name="Tett A."/>
            <person name="Cox L.M."/>
            <person name="Gottsegen C."/>
            <person name="Watters A."/>
            <person name="Wiltshire- Gordon J.D."/>
            <person name="Segata N."/>
            <person name="Bonneau R."/>
            <person name="Littman D.R."/>
        </authorList>
    </citation>
    <scope>NUCLEOTIDE SEQUENCE</scope>
    <source>
        <strain evidence="1">IAQ1183</strain>
    </source>
</reference>
<dbReference type="AlphaFoldDB" id="A0A646FQ80"/>
<accession>A0A646FQ80</accession>
<dbReference type="Proteomes" id="UP001193463">
    <property type="component" value="Unassembled WGS sequence"/>
</dbReference>
<dbReference type="RefSeq" id="WP_153084052.1">
    <property type="nucleotide sequence ID" value="NZ_VZCT01000045.1"/>
</dbReference>